<sequence>MRVAGELAEQALPNGVTRGEASPDVCVARHQEEPASSVRASFAGSEKLTHMCWSLSTVFESTITVLDERQEFVCSPSREHLTIANWARSLQFLRCETPRASHSYTLLIDSDDAPTVELTASLPPTLPCCELYRGEQIVVITQTLEEEKSQNCSTSSG</sequence>
<dbReference type="Proteomes" id="UP000077202">
    <property type="component" value="Unassembled WGS sequence"/>
</dbReference>
<accession>A0A176VVT0</accession>
<evidence type="ECO:0000313" key="1">
    <source>
        <dbReference type="EMBL" id="OAE24914.1"/>
    </source>
</evidence>
<organism evidence="1 2">
    <name type="scientific">Marchantia polymorpha subsp. ruderalis</name>
    <dbReference type="NCBI Taxonomy" id="1480154"/>
    <lineage>
        <taxon>Eukaryota</taxon>
        <taxon>Viridiplantae</taxon>
        <taxon>Streptophyta</taxon>
        <taxon>Embryophyta</taxon>
        <taxon>Marchantiophyta</taxon>
        <taxon>Marchantiopsida</taxon>
        <taxon>Marchantiidae</taxon>
        <taxon>Marchantiales</taxon>
        <taxon>Marchantiaceae</taxon>
        <taxon>Marchantia</taxon>
    </lineage>
</organism>
<protein>
    <submittedName>
        <fullName evidence="1">Uncharacterized protein</fullName>
    </submittedName>
</protein>
<dbReference type="EMBL" id="LVLJ01002458">
    <property type="protein sequence ID" value="OAE24914.1"/>
    <property type="molecule type" value="Genomic_DNA"/>
</dbReference>
<name>A0A176VVT0_MARPO</name>
<proteinExistence type="predicted"/>
<dbReference type="AlphaFoldDB" id="A0A176VVT0"/>
<comment type="caution">
    <text evidence="1">The sequence shown here is derived from an EMBL/GenBank/DDBJ whole genome shotgun (WGS) entry which is preliminary data.</text>
</comment>
<keyword evidence="2" id="KW-1185">Reference proteome</keyword>
<gene>
    <name evidence="1" type="ORF">AXG93_2931s1570</name>
</gene>
<evidence type="ECO:0000313" key="2">
    <source>
        <dbReference type="Proteomes" id="UP000077202"/>
    </source>
</evidence>
<reference evidence="1" key="1">
    <citation type="submission" date="2016-03" db="EMBL/GenBank/DDBJ databases">
        <title>Mechanisms controlling the formation of the plant cell surface in tip-growing cells are functionally conserved among land plants.</title>
        <authorList>
            <person name="Honkanen S."/>
            <person name="Jones V.A."/>
            <person name="Morieri G."/>
            <person name="Champion C."/>
            <person name="Hetherington A.J."/>
            <person name="Kelly S."/>
            <person name="Saint-Marcoux D."/>
            <person name="Proust H."/>
            <person name="Prescott H."/>
            <person name="Dolan L."/>
        </authorList>
    </citation>
    <scope>NUCLEOTIDE SEQUENCE [LARGE SCALE GENOMIC DNA]</scope>
    <source>
        <tissue evidence="1">Whole gametophyte</tissue>
    </source>
</reference>